<dbReference type="AlphaFoldDB" id="A0A0A3I776"/>
<dbReference type="EMBL" id="JPVQ01000100">
    <property type="protein sequence ID" value="KGR80631.1"/>
    <property type="molecule type" value="Genomic_DNA"/>
</dbReference>
<reference evidence="1 2" key="1">
    <citation type="submission" date="2014-02" db="EMBL/GenBank/DDBJ databases">
        <title>Draft genome sequence of Lysinibacillus massiliensis CCUG 49529.</title>
        <authorList>
            <person name="Zhang F."/>
            <person name="Wang G."/>
            <person name="Zhang L."/>
        </authorList>
    </citation>
    <scope>NUCLEOTIDE SEQUENCE [LARGE SCALE GENOMIC DNA]</scope>
    <source>
        <strain evidence="1 2">CCUG 49529</strain>
    </source>
</reference>
<keyword evidence="2" id="KW-1185">Reference proteome</keyword>
<evidence type="ECO:0000313" key="2">
    <source>
        <dbReference type="Proteomes" id="UP000030595"/>
    </source>
</evidence>
<evidence type="ECO:0008006" key="3">
    <source>
        <dbReference type="Google" id="ProtNLM"/>
    </source>
</evidence>
<protein>
    <recommendedName>
        <fullName evidence="3">Preprotein translocase subunit SecB</fullName>
    </recommendedName>
</protein>
<evidence type="ECO:0000313" key="1">
    <source>
        <dbReference type="EMBL" id="KGR80631.1"/>
    </source>
</evidence>
<dbReference type="Proteomes" id="UP000030595">
    <property type="component" value="Unassembled WGS sequence"/>
</dbReference>
<comment type="caution">
    <text evidence="1">The sequence shown here is derived from an EMBL/GenBank/DDBJ whole genome shotgun (WGS) entry which is preliminary data.</text>
</comment>
<dbReference type="InterPro" id="IPR035958">
    <property type="entry name" value="SecB-like_sf"/>
</dbReference>
<name>A0A0A3I776_9BACL</name>
<gene>
    <name evidence="1" type="ORF">CD30_19600</name>
</gene>
<organism evidence="1 2">
    <name type="scientific">Ureibacillus massiliensis 4400831 = CIP 108448 = CCUG 49529</name>
    <dbReference type="NCBI Taxonomy" id="1211035"/>
    <lineage>
        <taxon>Bacteria</taxon>
        <taxon>Bacillati</taxon>
        <taxon>Bacillota</taxon>
        <taxon>Bacilli</taxon>
        <taxon>Bacillales</taxon>
        <taxon>Caryophanaceae</taxon>
        <taxon>Ureibacillus</taxon>
    </lineage>
</organism>
<dbReference type="RefSeq" id="WP_036180692.1">
    <property type="nucleotide sequence ID" value="NZ_AVCZ01000100.1"/>
</dbReference>
<proteinExistence type="predicted"/>
<dbReference type="OrthoDB" id="2974479at2"/>
<dbReference type="eggNOG" id="COG1952">
    <property type="taxonomic scope" value="Bacteria"/>
</dbReference>
<dbReference type="Gene3D" id="3.10.420.10">
    <property type="entry name" value="SecB-like"/>
    <property type="match status" value="1"/>
</dbReference>
<accession>A0A0A3I776</accession>
<dbReference type="SUPFAM" id="SSF54611">
    <property type="entry name" value="SecB-like"/>
    <property type="match status" value="1"/>
</dbReference>
<sequence>MNNKTLEYYKLIRNSVQFIDVELLKLDCEKRTEELGDGRGVSLSLGRDVLNVKDNEAELILNVELIGPNDIFKIDLTYKGLCRNMNSDISKAQFEQYAYDQIVPLLLPYARECISNTLMRMKLPIFLLPTIDVLDTLEVNATNE</sequence>